<evidence type="ECO:0000256" key="1">
    <source>
        <dbReference type="SAM" id="Coils"/>
    </source>
</evidence>
<organism evidence="3 4">
    <name type="scientific">Paramuricea clavata</name>
    <name type="common">Red gorgonian</name>
    <name type="synonym">Violescent sea-whip</name>
    <dbReference type="NCBI Taxonomy" id="317549"/>
    <lineage>
        <taxon>Eukaryota</taxon>
        <taxon>Metazoa</taxon>
        <taxon>Cnidaria</taxon>
        <taxon>Anthozoa</taxon>
        <taxon>Octocorallia</taxon>
        <taxon>Malacalcyonacea</taxon>
        <taxon>Plexauridae</taxon>
        <taxon>Paramuricea</taxon>
    </lineage>
</organism>
<proteinExistence type="predicted"/>
<name>A0A6S7FUM8_PARCT</name>
<comment type="caution">
    <text evidence="3">The sequence shown here is derived from an EMBL/GenBank/DDBJ whole genome shotgun (WGS) entry which is preliminary data.</text>
</comment>
<evidence type="ECO:0000313" key="3">
    <source>
        <dbReference type="EMBL" id="CAB3983794.1"/>
    </source>
</evidence>
<dbReference type="AlphaFoldDB" id="A0A6S7FUM8"/>
<sequence length="250" mass="28868">MSRESRVNGRGFESSSNENYFGIFKDETEDSETQDPTAAYQQPPCILKELRELKELMKEVAKKQTEMGKELKQLVKQQSSKNFDLAKSSHADNVNKILSKAYVQLGRFPKQNASKTEQLEVEFRNSSYGIPLGELMTMAEQLERVKFTYWRAEERRRLLGIGTWSSLRNASLKELATRICSLLGIKFNVVLEQAVFRQTALARTYIAENGQIESQVKNDKFWINFYAWKDGQYGARGPTELQWDVILQEE</sequence>
<evidence type="ECO:0000256" key="2">
    <source>
        <dbReference type="SAM" id="MobiDB-lite"/>
    </source>
</evidence>
<dbReference type="Proteomes" id="UP001152795">
    <property type="component" value="Unassembled WGS sequence"/>
</dbReference>
<evidence type="ECO:0000313" key="4">
    <source>
        <dbReference type="Proteomes" id="UP001152795"/>
    </source>
</evidence>
<dbReference type="EMBL" id="CACRXK020000657">
    <property type="protein sequence ID" value="CAB3983794.1"/>
    <property type="molecule type" value="Genomic_DNA"/>
</dbReference>
<accession>A0A6S7FUM8</accession>
<feature type="coiled-coil region" evidence="1">
    <location>
        <begin position="46"/>
        <end position="73"/>
    </location>
</feature>
<feature type="region of interest" description="Disordered" evidence="2">
    <location>
        <begin position="1"/>
        <end position="43"/>
    </location>
</feature>
<gene>
    <name evidence="3" type="ORF">PACLA_8A027923</name>
</gene>
<reference evidence="3" key="1">
    <citation type="submission" date="2020-04" db="EMBL/GenBank/DDBJ databases">
        <authorList>
            <person name="Alioto T."/>
            <person name="Alioto T."/>
            <person name="Gomez Garrido J."/>
        </authorList>
    </citation>
    <scope>NUCLEOTIDE SEQUENCE</scope>
    <source>
        <strain evidence="3">A484AB</strain>
    </source>
</reference>
<keyword evidence="1" id="KW-0175">Coiled coil</keyword>
<protein>
    <submittedName>
        <fullName evidence="3">Uncharacterized protein</fullName>
    </submittedName>
</protein>
<keyword evidence="4" id="KW-1185">Reference proteome</keyword>